<proteinExistence type="predicted"/>
<keyword evidence="1" id="KW-0812">Transmembrane</keyword>
<dbReference type="EMBL" id="CAXLJM020000004">
    <property type="protein sequence ID" value="CAL8070507.1"/>
    <property type="molecule type" value="Genomic_DNA"/>
</dbReference>
<protein>
    <submittedName>
        <fullName evidence="2">Uncharacterized protein</fullName>
    </submittedName>
</protein>
<evidence type="ECO:0000313" key="2">
    <source>
        <dbReference type="EMBL" id="CAL8070507.1"/>
    </source>
</evidence>
<keyword evidence="3" id="KW-1185">Reference proteome</keyword>
<evidence type="ECO:0000256" key="1">
    <source>
        <dbReference type="SAM" id="Phobius"/>
    </source>
</evidence>
<keyword evidence="1" id="KW-1133">Transmembrane helix</keyword>
<gene>
    <name evidence="2" type="ORF">ODALV1_LOCUS1271</name>
</gene>
<feature type="transmembrane region" description="Helical" evidence="1">
    <location>
        <begin position="65"/>
        <end position="85"/>
    </location>
</feature>
<organism evidence="2 3">
    <name type="scientific">Orchesella dallaii</name>
    <dbReference type="NCBI Taxonomy" id="48710"/>
    <lineage>
        <taxon>Eukaryota</taxon>
        <taxon>Metazoa</taxon>
        <taxon>Ecdysozoa</taxon>
        <taxon>Arthropoda</taxon>
        <taxon>Hexapoda</taxon>
        <taxon>Collembola</taxon>
        <taxon>Entomobryomorpha</taxon>
        <taxon>Entomobryoidea</taxon>
        <taxon>Orchesellidae</taxon>
        <taxon>Orchesellinae</taxon>
        <taxon>Orchesella</taxon>
    </lineage>
</organism>
<name>A0ABP1PL64_9HEXA</name>
<feature type="transmembrane region" description="Helical" evidence="1">
    <location>
        <begin position="148"/>
        <end position="167"/>
    </location>
</feature>
<sequence>MKNFTLLVTDDNTDSRALIRKYEELKNLSQLGNEIWALLNLIFVINMSMKTVLDFNESVRSRDILYMVFIFGNQALLFTSLILGAEISRMVESLKKILVSKRWEEKRRENVMEVISVENRSQCLDKLIEQLDMFPVGIGTTGVYQLNYGFLSQLLCSVTVTLFVGAFQTTV</sequence>
<feature type="transmembrane region" description="Helical" evidence="1">
    <location>
        <begin position="35"/>
        <end position="53"/>
    </location>
</feature>
<evidence type="ECO:0000313" key="3">
    <source>
        <dbReference type="Proteomes" id="UP001642540"/>
    </source>
</evidence>
<comment type="caution">
    <text evidence="2">The sequence shown here is derived from an EMBL/GenBank/DDBJ whole genome shotgun (WGS) entry which is preliminary data.</text>
</comment>
<keyword evidence="1" id="KW-0472">Membrane</keyword>
<dbReference type="Proteomes" id="UP001642540">
    <property type="component" value="Unassembled WGS sequence"/>
</dbReference>
<reference evidence="2 3" key="1">
    <citation type="submission" date="2024-08" db="EMBL/GenBank/DDBJ databases">
        <authorList>
            <person name="Cucini C."/>
            <person name="Frati F."/>
        </authorList>
    </citation>
    <scope>NUCLEOTIDE SEQUENCE [LARGE SCALE GENOMIC DNA]</scope>
</reference>
<accession>A0ABP1PL64</accession>